<evidence type="ECO:0000313" key="2">
    <source>
        <dbReference type="Proteomes" id="UP000828390"/>
    </source>
</evidence>
<gene>
    <name evidence="1" type="ORF">DPMN_024739</name>
</gene>
<comment type="caution">
    <text evidence="1">The sequence shown here is derived from an EMBL/GenBank/DDBJ whole genome shotgun (WGS) entry which is preliminary data.</text>
</comment>
<dbReference type="EMBL" id="JAIWYP010000002">
    <property type="protein sequence ID" value="KAH3861789.1"/>
    <property type="molecule type" value="Genomic_DNA"/>
</dbReference>
<dbReference type="AlphaFoldDB" id="A0A9D4LQ40"/>
<organism evidence="1 2">
    <name type="scientific">Dreissena polymorpha</name>
    <name type="common">Zebra mussel</name>
    <name type="synonym">Mytilus polymorpha</name>
    <dbReference type="NCBI Taxonomy" id="45954"/>
    <lineage>
        <taxon>Eukaryota</taxon>
        <taxon>Metazoa</taxon>
        <taxon>Spiralia</taxon>
        <taxon>Lophotrochozoa</taxon>
        <taxon>Mollusca</taxon>
        <taxon>Bivalvia</taxon>
        <taxon>Autobranchia</taxon>
        <taxon>Heteroconchia</taxon>
        <taxon>Euheterodonta</taxon>
        <taxon>Imparidentia</taxon>
        <taxon>Neoheterodontei</taxon>
        <taxon>Myida</taxon>
        <taxon>Dreissenoidea</taxon>
        <taxon>Dreissenidae</taxon>
        <taxon>Dreissena</taxon>
    </lineage>
</organism>
<evidence type="ECO:0000313" key="1">
    <source>
        <dbReference type="EMBL" id="KAH3861789.1"/>
    </source>
</evidence>
<reference evidence="1" key="1">
    <citation type="journal article" date="2019" name="bioRxiv">
        <title>The Genome of the Zebra Mussel, Dreissena polymorpha: A Resource for Invasive Species Research.</title>
        <authorList>
            <person name="McCartney M.A."/>
            <person name="Auch B."/>
            <person name="Kono T."/>
            <person name="Mallez S."/>
            <person name="Zhang Y."/>
            <person name="Obille A."/>
            <person name="Becker A."/>
            <person name="Abrahante J.E."/>
            <person name="Garbe J."/>
            <person name="Badalamenti J.P."/>
            <person name="Herman A."/>
            <person name="Mangelson H."/>
            <person name="Liachko I."/>
            <person name="Sullivan S."/>
            <person name="Sone E.D."/>
            <person name="Koren S."/>
            <person name="Silverstein K.A.T."/>
            <person name="Beckman K.B."/>
            <person name="Gohl D.M."/>
        </authorList>
    </citation>
    <scope>NUCLEOTIDE SEQUENCE</scope>
    <source>
        <strain evidence="1">Duluth1</strain>
        <tissue evidence="1">Whole animal</tissue>
    </source>
</reference>
<proteinExistence type="predicted"/>
<dbReference type="Proteomes" id="UP000828390">
    <property type="component" value="Unassembled WGS sequence"/>
</dbReference>
<sequence length="53" mass="6584">MNVGEALWMQKLLHECWRALWMQKLLHECWRDLWMQKLLHECRIGFMDEEVAP</sequence>
<reference evidence="1" key="2">
    <citation type="submission" date="2020-11" db="EMBL/GenBank/DDBJ databases">
        <authorList>
            <person name="McCartney M.A."/>
            <person name="Auch B."/>
            <person name="Kono T."/>
            <person name="Mallez S."/>
            <person name="Becker A."/>
            <person name="Gohl D.M."/>
            <person name="Silverstein K.A.T."/>
            <person name="Koren S."/>
            <person name="Bechman K.B."/>
            <person name="Herman A."/>
            <person name="Abrahante J.E."/>
            <person name="Garbe J."/>
        </authorList>
    </citation>
    <scope>NUCLEOTIDE SEQUENCE</scope>
    <source>
        <strain evidence="1">Duluth1</strain>
        <tissue evidence="1">Whole animal</tissue>
    </source>
</reference>
<name>A0A9D4LQ40_DREPO</name>
<accession>A0A9D4LQ40</accession>
<protein>
    <submittedName>
        <fullName evidence="1">Uncharacterized protein</fullName>
    </submittedName>
</protein>
<keyword evidence="2" id="KW-1185">Reference proteome</keyword>